<proteinExistence type="predicted"/>
<sequence>MIIGPQLDSPLFLVYLACNKKLESTKGSYEKEWVKWEKQLREVLIGDAEHLNSMQVPFESAVKQVLEQLQIIINGEYTPPSTEKRKLGLIVFAAVNLPVTEISSLLDKLVENNPKVKSFLEDKDMEPNLKKAHVTLAHKRSHGVTAVASYGHLLHQNVPVELTALLFTDEMAALEAEVGSVDGEKVIPKNEWPHITIWTGEKIAAKEANRLPQLLLEGKATRIEINPPIIISGTIEFY</sequence>
<organism evidence="2 3">
    <name type="scientific">Salix viminalis</name>
    <name type="common">Common osier</name>
    <name type="synonym">Basket willow</name>
    <dbReference type="NCBI Taxonomy" id="40686"/>
    <lineage>
        <taxon>Eukaryota</taxon>
        <taxon>Viridiplantae</taxon>
        <taxon>Streptophyta</taxon>
        <taxon>Embryophyta</taxon>
        <taxon>Tracheophyta</taxon>
        <taxon>Spermatophyta</taxon>
        <taxon>Magnoliopsida</taxon>
        <taxon>eudicotyledons</taxon>
        <taxon>Gunneridae</taxon>
        <taxon>Pentapetalae</taxon>
        <taxon>rosids</taxon>
        <taxon>fabids</taxon>
        <taxon>Malpighiales</taxon>
        <taxon>Salicaceae</taxon>
        <taxon>Saliceae</taxon>
        <taxon>Salix</taxon>
    </lineage>
</organism>
<dbReference type="InterPro" id="IPR015965">
    <property type="entry name" value="tRNA_lig_PDEase"/>
</dbReference>
<dbReference type="AlphaFoldDB" id="A0A9Q0ZX65"/>
<dbReference type="GO" id="GO:0006388">
    <property type="term" value="P:tRNA splicing, via endonucleolytic cleavage and ligation"/>
    <property type="evidence" value="ECO:0007669"/>
    <property type="project" value="InterPro"/>
</dbReference>
<reference evidence="2" key="2">
    <citation type="journal article" date="2023" name="Int. J. Mol. Sci.">
        <title>De Novo Assembly and Annotation of 11 Diverse Shrub Willow (Salix) Genomes Reveals Novel Gene Organization in Sex-Linked Regions.</title>
        <authorList>
            <person name="Hyden B."/>
            <person name="Feng K."/>
            <person name="Yates T.B."/>
            <person name="Jawdy S."/>
            <person name="Cereghino C."/>
            <person name="Smart L.B."/>
            <person name="Muchero W."/>
        </authorList>
    </citation>
    <scope>NUCLEOTIDE SEQUENCE [LARGE SCALE GENOMIC DNA]</scope>
    <source>
        <tissue evidence="2">Shoot tip</tissue>
    </source>
</reference>
<comment type="caution">
    <text evidence="2">The sequence shown here is derived from an EMBL/GenBank/DDBJ whole genome shotgun (WGS) entry which is preliminary data.</text>
</comment>
<accession>A0A9Q0ZX65</accession>
<dbReference type="PANTHER" id="PTHR35460:SF1">
    <property type="entry name" value="TRNA LIGASE 1"/>
    <property type="match status" value="1"/>
</dbReference>
<dbReference type="Proteomes" id="UP001151529">
    <property type="component" value="Chromosome 16"/>
</dbReference>
<dbReference type="Pfam" id="PF08302">
    <property type="entry name" value="tRNA_lig_CPD"/>
    <property type="match status" value="1"/>
</dbReference>
<keyword evidence="3" id="KW-1185">Reference proteome</keyword>
<dbReference type="InterPro" id="IPR038837">
    <property type="entry name" value="tRNA_ligase_1"/>
</dbReference>
<dbReference type="GO" id="GO:0005524">
    <property type="term" value="F:ATP binding"/>
    <property type="evidence" value="ECO:0007669"/>
    <property type="project" value="InterPro"/>
</dbReference>
<evidence type="ECO:0000259" key="1">
    <source>
        <dbReference type="Pfam" id="PF08302"/>
    </source>
</evidence>
<dbReference type="OrthoDB" id="1267510at2759"/>
<feature type="domain" description="tRNA ligase phosphodiesterase" evidence="1">
    <location>
        <begin position="80"/>
        <end position="220"/>
    </location>
</feature>
<dbReference type="EMBL" id="JAPFFL010000001">
    <property type="protein sequence ID" value="KAJ6750074.1"/>
    <property type="molecule type" value="Genomic_DNA"/>
</dbReference>
<evidence type="ECO:0000313" key="3">
    <source>
        <dbReference type="Proteomes" id="UP001151529"/>
    </source>
</evidence>
<reference evidence="2" key="1">
    <citation type="submission" date="2022-11" db="EMBL/GenBank/DDBJ databases">
        <authorList>
            <person name="Hyden B.L."/>
            <person name="Feng K."/>
            <person name="Yates T."/>
            <person name="Jawdy S."/>
            <person name="Smart L.B."/>
            <person name="Muchero W."/>
        </authorList>
    </citation>
    <scope>NUCLEOTIDE SEQUENCE</scope>
    <source>
        <tissue evidence="2">Shoot tip</tissue>
    </source>
</reference>
<dbReference type="GO" id="GO:0003972">
    <property type="term" value="F:RNA ligase (ATP) activity"/>
    <property type="evidence" value="ECO:0007669"/>
    <property type="project" value="InterPro"/>
</dbReference>
<evidence type="ECO:0000313" key="2">
    <source>
        <dbReference type="EMBL" id="KAJ6750074.1"/>
    </source>
</evidence>
<protein>
    <recommendedName>
        <fullName evidence="1">tRNA ligase phosphodiesterase domain-containing protein</fullName>
    </recommendedName>
</protein>
<dbReference type="PANTHER" id="PTHR35460">
    <property type="entry name" value="TRNA LIGASE 1"/>
    <property type="match status" value="1"/>
</dbReference>
<gene>
    <name evidence="2" type="ORF">OIU85_000681</name>
</gene>
<name>A0A9Q0ZX65_SALVM</name>